<comment type="caution">
    <text evidence="2">The sequence shown here is derived from an EMBL/GenBank/DDBJ whole genome shotgun (WGS) entry which is preliminary data.</text>
</comment>
<feature type="compositionally biased region" description="Basic and acidic residues" evidence="1">
    <location>
        <begin position="25"/>
        <end position="34"/>
    </location>
</feature>
<organism evidence="2 3">
    <name type="scientific">Fusarium oligoseptatum</name>
    <dbReference type="NCBI Taxonomy" id="2604345"/>
    <lineage>
        <taxon>Eukaryota</taxon>
        <taxon>Fungi</taxon>
        <taxon>Dikarya</taxon>
        <taxon>Ascomycota</taxon>
        <taxon>Pezizomycotina</taxon>
        <taxon>Sordariomycetes</taxon>
        <taxon>Hypocreomycetidae</taxon>
        <taxon>Hypocreales</taxon>
        <taxon>Nectriaceae</taxon>
        <taxon>Fusarium</taxon>
        <taxon>Fusarium solani species complex</taxon>
    </lineage>
</organism>
<sequence>MPSTTNNQSSIHTCKTAGEASSKGESQRGKKGDETAAMQEELDAILLAADDLRQELDKDQDEMLDDLISESYLHMVSAGNNEKKLSEHMK</sequence>
<name>A0A428T978_9HYPO</name>
<feature type="compositionally biased region" description="Polar residues" evidence="1">
    <location>
        <begin position="1"/>
        <end position="13"/>
    </location>
</feature>
<accession>A0A428T978</accession>
<evidence type="ECO:0000313" key="2">
    <source>
        <dbReference type="EMBL" id="RSL98564.1"/>
    </source>
</evidence>
<evidence type="ECO:0000256" key="1">
    <source>
        <dbReference type="SAM" id="MobiDB-lite"/>
    </source>
</evidence>
<evidence type="ECO:0000313" key="3">
    <source>
        <dbReference type="Proteomes" id="UP000287144"/>
    </source>
</evidence>
<gene>
    <name evidence="2" type="ORF">CEP52_010270</name>
</gene>
<feature type="region of interest" description="Disordered" evidence="1">
    <location>
        <begin position="1"/>
        <end position="37"/>
    </location>
</feature>
<dbReference type="Proteomes" id="UP000287144">
    <property type="component" value="Unassembled WGS sequence"/>
</dbReference>
<proteinExistence type="predicted"/>
<dbReference type="EMBL" id="NKCK01000114">
    <property type="protein sequence ID" value="RSL98564.1"/>
    <property type="molecule type" value="Genomic_DNA"/>
</dbReference>
<keyword evidence="3" id="KW-1185">Reference proteome</keyword>
<dbReference type="AlphaFoldDB" id="A0A428T978"/>
<protein>
    <submittedName>
        <fullName evidence="2">Uncharacterized protein</fullName>
    </submittedName>
</protein>
<reference evidence="2 3" key="1">
    <citation type="submission" date="2017-06" db="EMBL/GenBank/DDBJ databases">
        <title>Comparative genomic analysis of Ambrosia Fusariam Clade fungi.</title>
        <authorList>
            <person name="Stajich J.E."/>
            <person name="Carrillo J."/>
            <person name="Kijimoto T."/>
            <person name="Eskalen A."/>
            <person name="O'Donnell K."/>
            <person name="Kasson M."/>
        </authorList>
    </citation>
    <scope>NUCLEOTIDE SEQUENCE [LARGE SCALE GENOMIC DNA]</scope>
    <source>
        <strain evidence="2 3">NRRL62579</strain>
    </source>
</reference>